<gene>
    <name evidence="1" type="ordered locus">Pfl01_1939</name>
</gene>
<evidence type="ECO:0000313" key="1">
    <source>
        <dbReference type="EMBL" id="ABA73682.1"/>
    </source>
</evidence>
<dbReference type="KEGG" id="pfo:Pfl01_1939"/>
<protein>
    <recommendedName>
        <fullName evidence="3">DNA helicase</fullName>
    </recommendedName>
</protein>
<evidence type="ECO:0008006" key="3">
    <source>
        <dbReference type="Google" id="ProtNLM"/>
    </source>
</evidence>
<accession>Q3KEX4</accession>
<dbReference type="RefSeq" id="WP_011333389.1">
    <property type="nucleotide sequence ID" value="NC_007492.2"/>
</dbReference>
<dbReference type="AlphaFoldDB" id="Q3KEX4"/>
<dbReference type="eggNOG" id="COG1198">
    <property type="taxonomic scope" value="Bacteria"/>
</dbReference>
<dbReference type="EMBL" id="CP000094">
    <property type="protein sequence ID" value="ABA73682.1"/>
    <property type="molecule type" value="Genomic_DNA"/>
</dbReference>
<name>Q3KEX4_PSEPF</name>
<dbReference type="Proteomes" id="UP000002704">
    <property type="component" value="Chromosome"/>
</dbReference>
<dbReference type="HOGENOM" id="CLU_684879_0_0_6"/>
<reference evidence="1 2" key="1">
    <citation type="journal article" date="2009" name="Genome Biol.">
        <title>Genomic and genetic analyses of diversity and plant interactions of Pseudomonas fluorescens.</title>
        <authorList>
            <person name="Silby M.W."/>
            <person name="Cerdeno-Tarraga A.M."/>
            <person name="Vernikos G.S."/>
            <person name="Giddens S.R."/>
            <person name="Jackson R.W."/>
            <person name="Preston G.M."/>
            <person name="Zhang X.X."/>
            <person name="Moon C.D."/>
            <person name="Gehrig S.M."/>
            <person name="Godfrey S.A."/>
            <person name="Knight C.G."/>
            <person name="Malone J.G."/>
            <person name="Robinson Z."/>
            <person name="Spiers A.J."/>
            <person name="Harris S."/>
            <person name="Challis G.L."/>
            <person name="Yaxley A.M."/>
            <person name="Harris D."/>
            <person name="Seeger K."/>
            <person name="Murphy L."/>
            <person name="Rutter S."/>
            <person name="Squares R."/>
            <person name="Quail M.A."/>
            <person name="Saunders E."/>
            <person name="Mavromatis K."/>
            <person name="Brettin T.S."/>
            <person name="Bentley S.D."/>
            <person name="Hothersall J."/>
            <person name="Stephens E."/>
            <person name="Thomas C.M."/>
            <person name="Parkhill J."/>
            <person name="Levy S.B."/>
            <person name="Rainey P.B."/>
            <person name="Thomson N.R."/>
        </authorList>
    </citation>
    <scope>NUCLEOTIDE SEQUENCE [LARGE SCALE GENOMIC DNA]</scope>
    <source>
        <strain evidence="1 2">Pf0-1</strain>
    </source>
</reference>
<proteinExistence type="predicted"/>
<organism evidence="1 2">
    <name type="scientific">Pseudomonas fluorescens (strain Pf0-1)</name>
    <dbReference type="NCBI Taxonomy" id="205922"/>
    <lineage>
        <taxon>Bacteria</taxon>
        <taxon>Pseudomonadati</taxon>
        <taxon>Pseudomonadota</taxon>
        <taxon>Gammaproteobacteria</taxon>
        <taxon>Pseudomonadales</taxon>
        <taxon>Pseudomonadaceae</taxon>
        <taxon>Pseudomonas</taxon>
    </lineage>
</organism>
<sequence>MDDIVQPLTPQDDGQPKEVKILATLVAKLNLADFQNAIPVIRELSISNETSDRFVNATLTLSSAPEVFKSKIWRIDEIAADSFRVIPGLDLVLDGPLLSRLTEAEMSTFTFVLEADDKEAESGRKEVARFEQIVDLLPRNQWGGLRHIPDMTAAFVQPNDAAVERLLKQAAELLRLSEKPSALDGYEGGPKRAWQLASAVWGAVARMKLDYALPPASFEQSGQKIRSPSQIADSGLATCLDLTLLFCAALEQIGLNPVIVFTHGHAFAGLWLKPEEFTTALVDDVTAVRKRVKLQELVLFETTLITHNSIPPFSYAVEMGTKQVAEDAESVFEMLLDIRRARLQRIKPLASSEAQIARVAVAESDEAPSLLVEEGIGIADDNIEVQVEDLSKLDPADRLGRW</sequence>
<evidence type="ECO:0000313" key="2">
    <source>
        <dbReference type="Proteomes" id="UP000002704"/>
    </source>
</evidence>